<dbReference type="InterPro" id="IPR017853">
    <property type="entry name" value="GH"/>
</dbReference>
<name>A0A1D1VNQ1_RAMVA</name>
<reference evidence="4 5" key="1">
    <citation type="journal article" date="2016" name="Nat. Commun.">
        <title>Extremotolerant tardigrade genome and improved radiotolerance of human cultured cells by tardigrade-unique protein.</title>
        <authorList>
            <person name="Hashimoto T."/>
            <person name="Horikawa D.D."/>
            <person name="Saito Y."/>
            <person name="Kuwahara H."/>
            <person name="Kozuka-Hata H."/>
            <person name="Shin-I T."/>
            <person name="Minakuchi Y."/>
            <person name="Ohishi K."/>
            <person name="Motoyama A."/>
            <person name="Aizu T."/>
            <person name="Enomoto A."/>
            <person name="Kondo K."/>
            <person name="Tanaka S."/>
            <person name="Hara Y."/>
            <person name="Koshikawa S."/>
            <person name="Sagara H."/>
            <person name="Miura T."/>
            <person name="Yokobori S."/>
            <person name="Miyagawa K."/>
            <person name="Suzuki Y."/>
            <person name="Kubo T."/>
            <person name="Oyama M."/>
            <person name="Kohara Y."/>
            <person name="Fujiyama A."/>
            <person name="Arakawa K."/>
            <person name="Katayama T."/>
            <person name="Toyoda A."/>
            <person name="Kunieda T."/>
        </authorList>
    </citation>
    <scope>NUCLEOTIDE SEQUENCE [LARGE SCALE GENOMIC DNA]</scope>
    <source>
        <strain evidence="4 5">YOKOZUNA-1</strain>
    </source>
</reference>
<dbReference type="Gene3D" id="3.10.50.10">
    <property type="match status" value="1"/>
</dbReference>
<gene>
    <name evidence="4" type="primary">RvY_13671-1</name>
    <name evidence="4" type="synonym">RvY_13671.1</name>
    <name evidence="4" type="ORF">RvY_13671</name>
</gene>
<protein>
    <recommendedName>
        <fullName evidence="2">Chitinase domain-containing protein 1</fullName>
    </recommendedName>
</protein>
<dbReference type="STRING" id="947166.A0A1D1VNQ1"/>
<organism evidence="4 5">
    <name type="scientific">Ramazzottius varieornatus</name>
    <name type="common">Water bear</name>
    <name type="synonym">Tardigrade</name>
    <dbReference type="NCBI Taxonomy" id="947166"/>
    <lineage>
        <taxon>Eukaryota</taxon>
        <taxon>Metazoa</taxon>
        <taxon>Ecdysozoa</taxon>
        <taxon>Tardigrada</taxon>
        <taxon>Eutardigrada</taxon>
        <taxon>Parachela</taxon>
        <taxon>Hypsibioidea</taxon>
        <taxon>Ramazzottiidae</taxon>
        <taxon>Ramazzottius</taxon>
    </lineage>
</organism>
<keyword evidence="5" id="KW-1185">Reference proteome</keyword>
<dbReference type="CDD" id="cd02876">
    <property type="entry name" value="GH18_SI-CLP"/>
    <property type="match status" value="1"/>
</dbReference>
<dbReference type="OrthoDB" id="10254444at2759"/>
<accession>A0A1D1VNQ1</accession>
<dbReference type="GO" id="GO:0008061">
    <property type="term" value="F:chitin binding"/>
    <property type="evidence" value="ECO:0007669"/>
    <property type="project" value="InterPro"/>
</dbReference>
<comment type="caution">
    <text evidence="4">The sequence shown here is derived from an EMBL/GenBank/DDBJ whole genome shotgun (WGS) entry which is preliminary data.</text>
</comment>
<dbReference type="InterPro" id="IPR029070">
    <property type="entry name" value="Chitinase_insertion_sf"/>
</dbReference>
<dbReference type="GO" id="GO:0005975">
    <property type="term" value="P:carbohydrate metabolic process"/>
    <property type="evidence" value="ECO:0007669"/>
    <property type="project" value="InterPro"/>
</dbReference>
<feature type="domain" description="GH18" evidence="3">
    <location>
        <begin position="87"/>
        <end position="403"/>
    </location>
</feature>
<dbReference type="Proteomes" id="UP000186922">
    <property type="component" value="Unassembled WGS sequence"/>
</dbReference>
<dbReference type="SMART" id="SM00636">
    <property type="entry name" value="Glyco_18"/>
    <property type="match status" value="1"/>
</dbReference>
<dbReference type="GO" id="GO:0070492">
    <property type="term" value="F:oligosaccharide binding"/>
    <property type="evidence" value="ECO:0007669"/>
    <property type="project" value="TreeGrafter"/>
</dbReference>
<sequence length="403" mass="45694">MELQFPPLPDYANLLKFMVVALAAVGTVQPKLATDADKDLYSPDSLPQRFVTNKLVTTKPDILDILDYHNTTSLDDGEVGESRRTKHFVLAYVTPWNNKGYDRAMKFAHKFTHISPVWLQAHTNKEASRYVIKGTHDIDAGWVERLRTANKDLRIVPRLLLEGFDSPAYQKLFYDADYAHALASVIGKCLKKYELDGVVLEMWQQLNEDVHRRAMRNAIKTIADKMSKDGFETILVVPPSGGENLPGRFRTEDFNFLASSVKAFSVMTYDHPRTYSSAGAIAPLPWVIDSIESIVPEAKEKSKRKKILLGLNHYGYDFSRKSGANALTSSAYLDQLAKYRPSLQWDATGREHVYKYSDETGEHIVHYPTLKSLDERINLSIMMNVGLAIWDLGQGLEYFLDLL</sequence>
<evidence type="ECO:0000259" key="3">
    <source>
        <dbReference type="PROSITE" id="PS51910"/>
    </source>
</evidence>
<dbReference type="PANTHER" id="PTHR46066">
    <property type="entry name" value="CHITINASE DOMAIN-CONTAINING PROTEIN 1 FAMILY MEMBER"/>
    <property type="match status" value="1"/>
</dbReference>
<dbReference type="AlphaFoldDB" id="A0A1D1VNQ1"/>
<evidence type="ECO:0000313" key="5">
    <source>
        <dbReference type="Proteomes" id="UP000186922"/>
    </source>
</evidence>
<evidence type="ECO:0000256" key="1">
    <source>
        <dbReference type="ARBA" id="ARBA00009336"/>
    </source>
</evidence>
<comment type="similarity">
    <text evidence="1">Belongs to the glycosyl hydrolase 18 family.</text>
</comment>
<dbReference type="InterPro" id="IPR001223">
    <property type="entry name" value="Glyco_hydro18_cat"/>
</dbReference>
<proteinExistence type="inferred from homology"/>
<dbReference type="GO" id="GO:0012505">
    <property type="term" value="C:endomembrane system"/>
    <property type="evidence" value="ECO:0007669"/>
    <property type="project" value="TreeGrafter"/>
</dbReference>
<dbReference type="EMBL" id="BDGG01000009">
    <property type="protein sequence ID" value="GAV03212.1"/>
    <property type="molecule type" value="Genomic_DNA"/>
</dbReference>
<dbReference type="PROSITE" id="PS51910">
    <property type="entry name" value="GH18_2"/>
    <property type="match status" value="1"/>
</dbReference>
<dbReference type="PANTHER" id="PTHR46066:SF2">
    <property type="entry name" value="CHITINASE DOMAIN-CONTAINING PROTEIN 1"/>
    <property type="match status" value="1"/>
</dbReference>
<evidence type="ECO:0000313" key="4">
    <source>
        <dbReference type="EMBL" id="GAV03212.1"/>
    </source>
</evidence>
<dbReference type="Gene3D" id="3.20.20.80">
    <property type="entry name" value="Glycosidases"/>
    <property type="match status" value="1"/>
</dbReference>
<dbReference type="InterPro" id="IPR011583">
    <property type="entry name" value="Chitinase_II/V-like_cat"/>
</dbReference>
<dbReference type="Pfam" id="PF00704">
    <property type="entry name" value="Glyco_hydro_18"/>
    <property type="match status" value="1"/>
</dbReference>
<dbReference type="SUPFAM" id="SSF51445">
    <property type="entry name" value="(Trans)glycosidases"/>
    <property type="match status" value="1"/>
</dbReference>
<evidence type="ECO:0000256" key="2">
    <source>
        <dbReference type="ARBA" id="ARBA00040976"/>
    </source>
</evidence>